<dbReference type="InterPro" id="IPR000813">
    <property type="entry name" value="7Fe_ferredoxin"/>
</dbReference>
<evidence type="ECO:0000259" key="9">
    <source>
        <dbReference type="PROSITE" id="PS51379"/>
    </source>
</evidence>
<comment type="caution">
    <text evidence="10">The sequence shown here is derived from an EMBL/GenBank/DDBJ whole genome shotgun (WGS) entry which is preliminary data.</text>
</comment>
<dbReference type="GO" id="GO:0051539">
    <property type="term" value="F:4 iron, 4 sulfur cluster binding"/>
    <property type="evidence" value="ECO:0007669"/>
    <property type="project" value="UniProtKB-UniRule"/>
</dbReference>
<dbReference type="PROSITE" id="PS51379">
    <property type="entry name" value="4FE4S_FER_2"/>
    <property type="match status" value="2"/>
</dbReference>
<name>A0A4R7I6E3_9ACTN</name>
<dbReference type="InterPro" id="IPR017900">
    <property type="entry name" value="4Fe4S_Fe_S_CS"/>
</dbReference>
<gene>
    <name evidence="10" type="ORF">BDK89_4237</name>
</gene>
<keyword evidence="5 8" id="KW-0249">Electron transport</keyword>
<evidence type="ECO:0000313" key="10">
    <source>
        <dbReference type="EMBL" id="TDT18609.1"/>
    </source>
</evidence>
<dbReference type="InterPro" id="IPR017896">
    <property type="entry name" value="4Fe4S_Fe-S-bd"/>
</dbReference>
<accession>A0A4R7I6E3</accession>
<dbReference type="Gene3D" id="3.30.70.20">
    <property type="match status" value="1"/>
</dbReference>
<evidence type="ECO:0000313" key="11">
    <source>
        <dbReference type="Proteomes" id="UP000294558"/>
    </source>
</evidence>
<evidence type="ECO:0000256" key="2">
    <source>
        <dbReference type="ARBA" id="ARBA00022448"/>
    </source>
</evidence>
<dbReference type="SUPFAM" id="SSF54862">
    <property type="entry name" value="4Fe-4S ferredoxins"/>
    <property type="match status" value="1"/>
</dbReference>
<evidence type="ECO:0000256" key="3">
    <source>
        <dbReference type="ARBA" id="ARBA00022485"/>
    </source>
</evidence>
<keyword evidence="2 8" id="KW-0813">Transport</keyword>
<dbReference type="GO" id="GO:0046872">
    <property type="term" value="F:metal ion binding"/>
    <property type="evidence" value="ECO:0007669"/>
    <property type="project" value="UniProtKB-UniRule"/>
</dbReference>
<dbReference type="PROSITE" id="PS00198">
    <property type="entry name" value="4FE4S_FER_1"/>
    <property type="match status" value="1"/>
</dbReference>
<dbReference type="RefSeq" id="WP_133870815.1">
    <property type="nucleotide sequence ID" value="NZ_JAVJPS010000001.1"/>
</dbReference>
<keyword evidence="6 8" id="KW-0408">Iron</keyword>
<keyword evidence="3 8" id="KW-0004">4Fe-4S</keyword>
<dbReference type="PRINTS" id="PR00354">
    <property type="entry name" value="7FE8SFRDOXIN"/>
</dbReference>
<dbReference type="AlphaFoldDB" id="A0A4R7I6E3"/>
<keyword evidence="7 8" id="KW-0411">Iron-sulfur</keyword>
<dbReference type="GO" id="GO:0051538">
    <property type="term" value="F:3 iron, 4 sulfur cluster binding"/>
    <property type="evidence" value="ECO:0007669"/>
    <property type="project" value="UniProtKB-UniRule"/>
</dbReference>
<keyword evidence="11" id="KW-1185">Reference proteome</keyword>
<sequence>MADPYVITSPCIDTKDKACVEVCPVQCIYEIRDGKLVSEFPDGEVANEHQPHPDLQHLHGDSMLYINPDECTACDACMPVCPVDAIFPGDQVPDDEAEFVDVNRFVFAEATATA</sequence>
<keyword evidence="8" id="KW-0003">3Fe-4S</keyword>
<comment type="cofactor">
    <cofactor evidence="8">
        <name>[3Fe-4S] cluster</name>
        <dbReference type="ChEBI" id="CHEBI:21137"/>
    </cofactor>
    <text evidence="8">Binds 1 [3Fe-4S] cluster.</text>
</comment>
<organism evidence="10 11">
    <name type="scientific">Ilumatobacter fluminis</name>
    <dbReference type="NCBI Taxonomy" id="467091"/>
    <lineage>
        <taxon>Bacteria</taxon>
        <taxon>Bacillati</taxon>
        <taxon>Actinomycetota</taxon>
        <taxon>Acidimicrobiia</taxon>
        <taxon>Acidimicrobiales</taxon>
        <taxon>Ilumatobacteraceae</taxon>
        <taxon>Ilumatobacter</taxon>
    </lineage>
</organism>
<dbReference type="EMBL" id="SOAU01000001">
    <property type="protein sequence ID" value="TDT18609.1"/>
    <property type="molecule type" value="Genomic_DNA"/>
</dbReference>
<comment type="function">
    <text evidence="8">Ferredoxins are iron-sulfur proteins that transfer electrons in a wide variety of metabolic reactions.</text>
</comment>
<dbReference type="Pfam" id="PF00037">
    <property type="entry name" value="Fer4"/>
    <property type="match status" value="1"/>
</dbReference>
<dbReference type="PANTHER" id="PTHR42859:SF2">
    <property type="entry name" value="FERREDOXIN"/>
    <property type="match status" value="1"/>
</dbReference>
<feature type="domain" description="4Fe-4S ferredoxin-type" evidence="9">
    <location>
        <begin position="2"/>
        <end position="34"/>
    </location>
</feature>
<evidence type="ECO:0000256" key="6">
    <source>
        <dbReference type="ARBA" id="ARBA00023004"/>
    </source>
</evidence>
<keyword evidence="4 8" id="KW-0479">Metal-binding</keyword>
<comment type="cofactor">
    <cofactor evidence="1 8">
        <name>[4Fe-4S] cluster</name>
        <dbReference type="ChEBI" id="CHEBI:49883"/>
    </cofactor>
</comment>
<reference evidence="10 11" key="1">
    <citation type="submission" date="2019-03" db="EMBL/GenBank/DDBJ databases">
        <title>Sequencing the genomes of 1000 actinobacteria strains.</title>
        <authorList>
            <person name="Klenk H.-P."/>
        </authorList>
    </citation>
    <scope>NUCLEOTIDE SEQUENCE [LARGE SCALE GENOMIC DNA]</scope>
    <source>
        <strain evidence="10 11">DSM 18936</strain>
    </source>
</reference>
<dbReference type="Proteomes" id="UP000294558">
    <property type="component" value="Unassembled WGS sequence"/>
</dbReference>
<dbReference type="PANTHER" id="PTHR42859">
    <property type="entry name" value="OXIDOREDUCTASE"/>
    <property type="match status" value="1"/>
</dbReference>
<evidence type="ECO:0000256" key="5">
    <source>
        <dbReference type="ARBA" id="ARBA00022982"/>
    </source>
</evidence>
<evidence type="ECO:0000256" key="1">
    <source>
        <dbReference type="ARBA" id="ARBA00001966"/>
    </source>
</evidence>
<dbReference type="GO" id="GO:0009055">
    <property type="term" value="F:electron transfer activity"/>
    <property type="evidence" value="ECO:0007669"/>
    <property type="project" value="UniProtKB-UniRule"/>
</dbReference>
<evidence type="ECO:0000256" key="4">
    <source>
        <dbReference type="ARBA" id="ARBA00022723"/>
    </source>
</evidence>
<dbReference type="InterPro" id="IPR050294">
    <property type="entry name" value="RnfB_subfamily"/>
</dbReference>
<dbReference type="OrthoDB" id="9803397at2"/>
<proteinExistence type="predicted"/>
<feature type="domain" description="4Fe-4S ferredoxin-type" evidence="9">
    <location>
        <begin position="62"/>
        <end position="91"/>
    </location>
</feature>
<evidence type="ECO:0000256" key="8">
    <source>
        <dbReference type="RuleBase" id="RU365098"/>
    </source>
</evidence>
<evidence type="ECO:0000256" key="7">
    <source>
        <dbReference type="ARBA" id="ARBA00023014"/>
    </source>
</evidence>
<protein>
    <recommendedName>
        <fullName evidence="8">Ferredoxin</fullName>
    </recommendedName>
</protein>